<keyword evidence="3 8" id="KW-0813">Transport</keyword>
<evidence type="ECO:0000256" key="8">
    <source>
        <dbReference type="RuleBase" id="RU361189"/>
    </source>
</evidence>
<keyword evidence="6 8" id="KW-0406">Ion transport</keyword>
<dbReference type="Proteomes" id="UP001165063">
    <property type="component" value="Unassembled WGS sequence"/>
</dbReference>
<keyword evidence="7" id="KW-0472">Membrane</keyword>
<dbReference type="GO" id="GO:0046961">
    <property type="term" value="F:proton-transporting ATPase activity, rotational mechanism"/>
    <property type="evidence" value="ECO:0007669"/>
    <property type="project" value="InterPro"/>
</dbReference>
<dbReference type="GO" id="GO:0007035">
    <property type="term" value="P:vacuolar acidification"/>
    <property type="evidence" value="ECO:0007669"/>
    <property type="project" value="TreeGrafter"/>
</dbReference>
<keyword evidence="4" id="KW-0812">Transmembrane</keyword>
<evidence type="ECO:0000256" key="7">
    <source>
        <dbReference type="ARBA" id="ARBA00023136"/>
    </source>
</evidence>
<comment type="similarity">
    <text evidence="2 8">Belongs to the V-ATPase 116 kDa subunit family.</text>
</comment>
<evidence type="ECO:0000313" key="10">
    <source>
        <dbReference type="EMBL" id="GMG29622.1"/>
    </source>
</evidence>
<comment type="function">
    <text evidence="8">Essential component of the vacuolar proton pump (V-ATPase), a multimeric enzyme that catalyzes the translocation of protons across the membranes. Required for assembly and activity of the V-ATPase.</text>
</comment>
<evidence type="ECO:0000256" key="2">
    <source>
        <dbReference type="ARBA" id="ARBA00009904"/>
    </source>
</evidence>
<dbReference type="GO" id="GO:0051117">
    <property type="term" value="F:ATPase binding"/>
    <property type="evidence" value="ECO:0007669"/>
    <property type="project" value="TreeGrafter"/>
</dbReference>
<dbReference type="AlphaFoldDB" id="A0A9W6YYV9"/>
<evidence type="ECO:0000313" key="11">
    <source>
        <dbReference type="Proteomes" id="UP001165063"/>
    </source>
</evidence>
<comment type="caution">
    <text evidence="10">The sequence shown here is derived from an EMBL/GenBank/DDBJ whole genome shotgun (WGS) entry which is preliminary data.</text>
</comment>
<name>A0A9W6YYV9_AMBMO</name>
<dbReference type="PANTHER" id="PTHR11629">
    <property type="entry name" value="VACUOLAR PROTON ATPASES"/>
    <property type="match status" value="1"/>
</dbReference>
<proteinExistence type="inferred from homology"/>
<keyword evidence="5" id="KW-1133">Transmembrane helix</keyword>
<dbReference type="Pfam" id="PF01496">
    <property type="entry name" value="V_ATPase_I"/>
    <property type="match status" value="1"/>
</dbReference>
<dbReference type="PANTHER" id="PTHR11629:SF59">
    <property type="entry name" value="V-TYPE PROTON ATPASE SUBUNIT A, GOLGI ISOFORM"/>
    <property type="match status" value="1"/>
</dbReference>
<dbReference type="GO" id="GO:0000329">
    <property type="term" value="C:fungal-type vacuole membrane"/>
    <property type="evidence" value="ECO:0007669"/>
    <property type="project" value="TreeGrafter"/>
</dbReference>
<reference evidence="10" key="1">
    <citation type="submission" date="2023-04" db="EMBL/GenBank/DDBJ databases">
        <title>Ambrosiozyma monospora NBRC 1965.</title>
        <authorList>
            <person name="Ichikawa N."/>
            <person name="Sato H."/>
            <person name="Tonouchi N."/>
        </authorList>
    </citation>
    <scope>NUCLEOTIDE SEQUENCE</scope>
    <source>
        <strain evidence="10">NBRC 1965</strain>
    </source>
</reference>
<keyword evidence="11" id="KW-1185">Reference proteome</keyword>
<evidence type="ECO:0000256" key="4">
    <source>
        <dbReference type="ARBA" id="ARBA00022692"/>
    </source>
</evidence>
<dbReference type="GO" id="GO:0033179">
    <property type="term" value="C:proton-transporting V-type ATPase, V0 domain"/>
    <property type="evidence" value="ECO:0007669"/>
    <property type="project" value="InterPro"/>
</dbReference>
<evidence type="ECO:0000256" key="1">
    <source>
        <dbReference type="ARBA" id="ARBA00004141"/>
    </source>
</evidence>
<organism evidence="10 11">
    <name type="scientific">Ambrosiozyma monospora</name>
    <name type="common">Yeast</name>
    <name type="synonym">Endomycopsis monosporus</name>
    <dbReference type="NCBI Taxonomy" id="43982"/>
    <lineage>
        <taxon>Eukaryota</taxon>
        <taxon>Fungi</taxon>
        <taxon>Dikarya</taxon>
        <taxon>Ascomycota</taxon>
        <taxon>Saccharomycotina</taxon>
        <taxon>Pichiomycetes</taxon>
        <taxon>Pichiales</taxon>
        <taxon>Pichiaceae</taxon>
        <taxon>Ambrosiozyma</taxon>
    </lineage>
</organism>
<protein>
    <recommendedName>
        <fullName evidence="8">V-type proton ATPase subunit a</fullName>
    </recommendedName>
</protein>
<dbReference type="EMBL" id="BSXU01001651">
    <property type="protein sequence ID" value="GMG29622.1"/>
    <property type="molecule type" value="Genomic_DNA"/>
</dbReference>
<keyword evidence="8" id="KW-0375">Hydrogen ion transport</keyword>
<accession>A0A9W6YYV9</accession>
<evidence type="ECO:0000256" key="3">
    <source>
        <dbReference type="ARBA" id="ARBA00022448"/>
    </source>
</evidence>
<evidence type="ECO:0000256" key="9">
    <source>
        <dbReference type="SAM" id="Coils"/>
    </source>
</evidence>
<dbReference type="GO" id="GO:0016471">
    <property type="term" value="C:vacuolar proton-transporting V-type ATPase complex"/>
    <property type="evidence" value="ECO:0007669"/>
    <property type="project" value="TreeGrafter"/>
</dbReference>
<gene>
    <name evidence="10" type="ORF">Amon01_000373300</name>
</gene>
<sequence>MSSNEAIFRSADMTLVQFYIASEISRDCVAVLGELGNVQFRDLNQSVNAFQRAFVKEIRKFDDAERQLRYLESILKKQEVAIPVTSYDYLITPPTSELSAISNATSTPSRMDDVINIISNYEDNIRHLSESHDDLKSRYLDLLEHRTVLQGTRKFFDQRLSIELDSQSQSGLRSSLDETEGLLTEEDALESGLFAREPDRLNNDSLEGNQMNVLGSTMNFICGIIESDKFLTLQKILHRTLRGNLYLNHLPIEQPIIDPKTGEEKYKYIFLIFTHGEVLVSRCKRIVESLDGKLYPVDNDYDVYHAHLEELNNKISDLETVLDHTQERLTIELKEIALEIEKWTILTRKEKSIYSILNMFNYDQARRCLIAEGWIPTADLEPLQHFTKPTSSLMRSNLLLMLMVLLHIKK</sequence>
<comment type="subcellular location">
    <subcellularLocation>
        <location evidence="1">Membrane</location>
        <topology evidence="1">Multi-pass membrane protein</topology>
    </subcellularLocation>
</comment>
<dbReference type="OrthoDB" id="10264220at2759"/>
<evidence type="ECO:0000256" key="5">
    <source>
        <dbReference type="ARBA" id="ARBA00022989"/>
    </source>
</evidence>
<evidence type="ECO:0000256" key="6">
    <source>
        <dbReference type="ARBA" id="ARBA00023065"/>
    </source>
</evidence>
<dbReference type="InterPro" id="IPR002490">
    <property type="entry name" value="V-ATPase_116kDa_su"/>
</dbReference>
<feature type="coiled-coil region" evidence="9">
    <location>
        <begin position="301"/>
        <end position="328"/>
    </location>
</feature>
<keyword evidence="9" id="KW-0175">Coiled coil</keyword>